<dbReference type="InterPro" id="IPR010982">
    <property type="entry name" value="Lambda_DNA-bd_dom_sf"/>
</dbReference>
<dbReference type="AlphaFoldDB" id="A0A964BW25"/>
<feature type="non-terminal residue" evidence="2">
    <location>
        <position position="124"/>
    </location>
</feature>
<dbReference type="Gene3D" id="1.10.260.40">
    <property type="entry name" value="lambda repressor-like DNA-binding domains"/>
    <property type="match status" value="1"/>
</dbReference>
<name>A0A964BW25_9CYAN</name>
<feature type="domain" description="HTH cro/C1-type" evidence="1">
    <location>
        <begin position="37"/>
        <end position="92"/>
    </location>
</feature>
<evidence type="ECO:0000313" key="2">
    <source>
        <dbReference type="EMBL" id="MCC0179919.1"/>
    </source>
</evidence>
<dbReference type="CDD" id="cd00093">
    <property type="entry name" value="HTH_XRE"/>
    <property type="match status" value="1"/>
</dbReference>
<gene>
    <name evidence="2" type="ORF">I4641_23585</name>
</gene>
<evidence type="ECO:0000313" key="3">
    <source>
        <dbReference type="Proteomes" id="UP000729733"/>
    </source>
</evidence>
<accession>A0A964BW25</accession>
<dbReference type="InterPro" id="IPR001387">
    <property type="entry name" value="Cro/C1-type_HTH"/>
</dbReference>
<proteinExistence type="predicted"/>
<evidence type="ECO:0000259" key="1">
    <source>
        <dbReference type="PROSITE" id="PS50943"/>
    </source>
</evidence>
<dbReference type="EMBL" id="JADWDC010000138">
    <property type="protein sequence ID" value="MCC0179919.1"/>
    <property type="molecule type" value="Genomic_DNA"/>
</dbReference>
<dbReference type="Pfam" id="PF13744">
    <property type="entry name" value="HTH_37"/>
    <property type="match status" value="1"/>
</dbReference>
<dbReference type="GO" id="GO:0003677">
    <property type="term" value="F:DNA binding"/>
    <property type="evidence" value="ECO:0007669"/>
    <property type="project" value="InterPro"/>
</dbReference>
<dbReference type="SMART" id="SM00530">
    <property type="entry name" value="HTH_XRE"/>
    <property type="match status" value="1"/>
</dbReference>
<keyword evidence="3" id="KW-1185">Reference proteome</keyword>
<dbReference type="PROSITE" id="PS50943">
    <property type="entry name" value="HTH_CROC1"/>
    <property type="match status" value="1"/>
</dbReference>
<reference evidence="2" key="1">
    <citation type="journal article" date="2021" name="Antonie Van Leeuwenhoek">
        <title>Draft genome and description of Waterburya agarophytonicola gen. nov. sp. nov. (Pleurocapsales, Cyanobacteria): a seaweed symbiont.</title>
        <authorList>
            <person name="Bonthond G."/>
            <person name="Shalygin S."/>
            <person name="Bayer T."/>
            <person name="Weinberger F."/>
        </authorList>
    </citation>
    <scope>NUCLEOTIDE SEQUENCE</scope>
    <source>
        <strain evidence="2">KI4</strain>
    </source>
</reference>
<comment type="caution">
    <text evidence="2">The sequence shown here is derived from an EMBL/GenBank/DDBJ whole genome shotgun (WGS) entry which is preliminary data.</text>
</comment>
<organism evidence="2 3">
    <name type="scientific">Waterburya agarophytonicola KI4</name>
    <dbReference type="NCBI Taxonomy" id="2874699"/>
    <lineage>
        <taxon>Bacteria</taxon>
        <taxon>Bacillati</taxon>
        <taxon>Cyanobacteriota</taxon>
        <taxon>Cyanophyceae</taxon>
        <taxon>Pleurocapsales</taxon>
        <taxon>Hyellaceae</taxon>
        <taxon>Waterburya</taxon>
        <taxon>Waterburya agarophytonicola</taxon>
    </lineage>
</organism>
<dbReference type="Proteomes" id="UP000729733">
    <property type="component" value="Unassembled WGS sequence"/>
</dbReference>
<dbReference type="InterPro" id="IPR039554">
    <property type="entry name" value="HigA2-like_HTH"/>
</dbReference>
<dbReference type="SUPFAM" id="SSF47413">
    <property type="entry name" value="lambda repressor-like DNA-binding domains"/>
    <property type="match status" value="1"/>
</dbReference>
<sequence>MTEDIKVRVGTSGNVFADLGLSNPEERLLKAELASLISSLIEQKNLTQMQAAELLGIDQPKVSALTRGRLSGFSTARLLRFLNALGNDIEIVVKPKPDNRSEAKITVVSLDAPSLGYNQGKKRA</sequence>
<protein>
    <submittedName>
        <fullName evidence="2">XRE family transcriptional regulator</fullName>
    </submittedName>
</protein>
<dbReference type="RefSeq" id="WP_229643018.1">
    <property type="nucleotide sequence ID" value="NZ_JADWDC010000138.1"/>
</dbReference>